<reference evidence="3" key="1">
    <citation type="journal article" date="2015" name="Nat. Genet.">
        <title>The genome and transcriptome of the zoonotic hookworm Ancylostoma ceylanicum identify infection-specific gene families.</title>
        <authorList>
            <person name="Schwarz E.M."/>
            <person name="Hu Y."/>
            <person name="Antoshechkin I."/>
            <person name="Miller M.M."/>
            <person name="Sternberg P.W."/>
            <person name="Aroian R.V."/>
        </authorList>
    </citation>
    <scope>NUCLEOTIDE SEQUENCE</scope>
    <source>
        <strain evidence="3">HY135</strain>
    </source>
</reference>
<keyword evidence="1" id="KW-0732">Signal</keyword>
<gene>
    <name evidence="2" type="primary">Acey_s0014.g2390</name>
    <name evidence="2" type="ORF">Y032_0014g2390</name>
</gene>
<feature type="signal peptide" evidence="1">
    <location>
        <begin position="1"/>
        <end position="16"/>
    </location>
</feature>
<keyword evidence="3" id="KW-1185">Reference proteome</keyword>
<protein>
    <submittedName>
        <fullName evidence="2">Uncharacterized protein</fullName>
    </submittedName>
</protein>
<sequence>MLFVLALLPLLAIVGAFPVDPGEDLAQIGQERLYDRLYGFRSAVFFRLSHQNQCNMIYAIEKIQHNFTPPLIEYRPLDVDRYGVIRVRTLPFPERRVGVIRVGGVRIGELSYGVLIVKNHKRASFCRQTRRLGLKSVSRRLKQAKTSSTSAIMSRCVLINS</sequence>
<name>A0A016V9W2_9BILA</name>
<dbReference type="AlphaFoldDB" id="A0A016V9W2"/>
<feature type="chain" id="PRO_5001489859" evidence="1">
    <location>
        <begin position="17"/>
        <end position="161"/>
    </location>
</feature>
<evidence type="ECO:0000256" key="1">
    <source>
        <dbReference type="SAM" id="SignalP"/>
    </source>
</evidence>
<evidence type="ECO:0000313" key="2">
    <source>
        <dbReference type="EMBL" id="EYC24235.1"/>
    </source>
</evidence>
<organism evidence="2 3">
    <name type="scientific">Ancylostoma ceylanicum</name>
    <dbReference type="NCBI Taxonomy" id="53326"/>
    <lineage>
        <taxon>Eukaryota</taxon>
        <taxon>Metazoa</taxon>
        <taxon>Ecdysozoa</taxon>
        <taxon>Nematoda</taxon>
        <taxon>Chromadorea</taxon>
        <taxon>Rhabditida</taxon>
        <taxon>Rhabditina</taxon>
        <taxon>Rhabditomorpha</taxon>
        <taxon>Strongyloidea</taxon>
        <taxon>Ancylostomatidae</taxon>
        <taxon>Ancylostomatinae</taxon>
        <taxon>Ancylostoma</taxon>
    </lineage>
</organism>
<accession>A0A016V9W2</accession>
<dbReference type="EMBL" id="JARK01001350">
    <property type="protein sequence ID" value="EYC24235.1"/>
    <property type="molecule type" value="Genomic_DNA"/>
</dbReference>
<proteinExistence type="predicted"/>
<dbReference type="Proteomes" id="UP000024635">
    <property type="component" value="Unassembled WGS sequence"/>
</dbReference>
<comment type="caution">
    <text evidence="2">The sequence shown here is derived from an EMBL/GenBank/DDBJ whole genome shotgun (WGS) entry which is preliminary data.</text>
</comment>
<evidence type="ECO:0000313" key="3">
    <source>
        <dbReference type="Proteomes" id="UP000024635"/>
    </source>
</evidence>